<feature type="domain" description="Histidine kinase" evidence="15">
    <location>
        <begin position="186"/>
        <end position="402"/>
    </location>
</feature>
<dbReference type="SMART" id="SM00388">
    <property type="entry name" value="HisKA"/>
    <property type="match status" value="1"/>
</dbReference>
<evidence type="ECO:0000256" key="12">
    <source>
        <dbReference type="ARBA" id="ARBA00039401"/>
    </source>
</evidence>
<dbReference type="CDD" id="cd00075">
    <property type="entry name" value="HATPase"/>
    <property type="match status" value="1"/>
</dbReference>
<evidence type="ECO:0000256" key="9">
    <source>
        <dbReference type="ARBA" id="ARBA00022840"/>
    </source>
</evidence>
<dbReference type="EMBL" id="CP003696">
    <property type="protein sequence ID" value="AGP31675.1"/>
    <property type="molecule type" value="Genomic_DNA"/>
</dbReference>
<dbReference type="FunFam" id="3.30.565.10:FF:000006">
    <property type="entry name" value="Sensor histidine kinase WalK"/>
    <property type="match status" value="1"/>
</dbReference>
<dbReference type="Proteomes" id="UP000014809">
    <property type="component" value="Chromosome"/>
</dbReference>
<dbReference type="Pfam" id="PF02518">
    <property type="entry name" value="HATPase_c"/>
    <property type="match status" value="1"/>
</dbReference>
<dbReference type="Gene3D" id="1.10.287.130">
    <property type="match status" value="1"/>
</dbReference>
<comment type="catalytic activity">
    <reaction evidence="1">
        <text>ATP + protein L-histidine = ADP + protein N-phospho-L-histidine.</text>
        <dbReference type="EC" id="2.7.13.3"/>
    </reaction>
</comment>
<dbReference type="Gene3D" id="3.30.565.10">
    <property type="entry name" value="Histidine kinase-like ATPase, C-terminal domain"/>
    <property type="match status" value="1"/>
</dbReference>
<protein>
    <recommendedName>
        <fullName evidence="12">Sensor-like histidine kinase SenX3</fullName>
        <ecNumber evidence="3">2.7.13.3</ecNumber>
    </recommendedName>
</protein>
<feature type="transmembrane region" description="Helical" evidence="14">
    <location>
        <begin position="12"/>
        <end position="40"/>
    </location>
</feature>
<keyword evidence="9" id="KW-0067">ATP-binding</keyword>
<evidence type="ECO:0000256" key="10">
    <source>
        <dbReference type="ARBA" id="ARBA00023012"/>
    </source>
</evidence>
<dbReference type="CDD" id="cd00082">
    <property type="entry name" value="HisKA"/>
    <property type="match status" value="1"/>
</dbReference>
<dbReference type="FunFam" id="1.10.287.130:FF:000008">
    <property type="entry name" value="Two-component sensor histidine kinase"/>
    <property type="match status" value="1"/>
</dbReference>
<dbReference type="HOGENOM" id="CLU_000445_89_2_11"/>
<dbReference type="AlphaFoldDB" id="S4XIU3"/>
<accession>S4XIU3</accession>
<dbReference type="PRINTS" id="PR00344">
    <property type="entry name" value="BCTRLSENSOR"/>
</dbReference>
<keyword evidence="5" id="KW-0597">Phosphoprotein</keyword>
<reference evidence="16 17" key="1">
    <citation type="submission" date="2012-06" db="EMBL/GenBank/DDBJ databases">
        <title>Complete genome sequence of Corynebacterium terpenotabidum Y-11 (=DSM 44721).</title>
        <authorList>
            <person name="Ruckert C."/>
            <person name="Albersmeier A."/>
            <person name="Al-Dilaimi A."/>
            <person name="Szczepanowski R."/>
            <person name="Kalinowski J."/>
        </authorList>
    </citation>
    <scope>NUCLEOTIDE SEQUENCE [LARGE SCALE GENOMIC DNA]</scope>
    <source>
        <strain evidence="16 17">Y-11</strain>
    </source>
</reference>
<evidence type="ECO:0000313" key="16">
    <source>
        <dbReference type="EMBL" id="AGP31675.1"/>
    </source>
</evidence>
<evidence type="ECO:0000256" key="1">
    <source>
        <dbReference type="ARBA" id="ARBA00000085"/>
    </source>
</evidence>
<dbReference type="GO" id="GO:0000155">
    <property type="term" value="F:phosphorelay sensor kinase activity"/>
    <property type="evidence" value="ECO:0007669"/>
    <property type="project" value="InterPro"/>
</dbReference>
<dbReference type="SUPFAM" id="SSF55874">
    <property type="entry name" value="ATPase domain of HSP90 chaperone/DNA topoisomerase II/histidine kinase"/>
    <property type="match status" value="1"/>
</dbReference>
<dbReference type="InterPro" id="IPR003594">
    <property type="entry name" value="HATPase_dom"/>
</dbReference>
<feature type="region of interest" description="Disordered" evidence="13">
    <location>
        <begin position="425"/>
        <end position="448"/>
    </location>
</feature>
<dbReference type="PATRIC" id="fig|1200352.3.peg.2075"/>
<dbReference type="InterPro" id="IPR050351">
    <property type="entry name" value="BphY/WalK/GraS-like"/>
</dbReference>
<dbReference type="PROSITE" id="PS50109">
    <property type="entry name" value="HIS_KIN"/>
    <property type="match status" value="1"/>
</dbReference>
<keyword evidence="14" id="KW-1133">Transmembrane helix</keyword>
<keyword evidence="4" id="KW-1003">Cell membrane</keyword>
<name>S4XIU3_9CORY</name>
<keyword evidence="10" id="KW-0902">Two-component regulatory system</keyword>
<evidence type="ECO:0000256" key="5">
    <source>
        <dbReference type="ARBA" id="ARBA00022553"/>
    </source>
</evidence>
<comment type="subcellular location">
    <subcellularLocation>
        <location evidence="2">Cell membrane</location>
    </subcellularLocation>
</comment>
<keyword evidence="6" id="KW-0808">Transferase</keyword>
<dbReference type="STRING" id="1200352.A606_10180"/>
<sequence>MGTGDTVDAVDTVGTVVVLLVGVLVGVVVTGAVAFAVALWRRRARALARAENERRIAESSANNRLSTVAQVMHFAIDSDPEGVVVVDRRQDVVLGNRAAHDLGLVRDRRLIQEVWRVAELVFGDGDARDLVYRPEQDTTRPSRPLFSVICRVQPLTSADDRFVVVFARDNSENVRIESARRDFVANVSHELKTPVGAISLLVEALVDGQDDPATVSHFSGKLQAETARMTTMISELITLSKLQGAAALPNPSPVSVDAVIDQALARSTATAELHGIELKTDGPSDALLLGDEALLVTAVSNLITNAVNYSPEETSVSVTRAVKGESVVIRVTDHGIGIAEEDQQRVFERFYRVDQARSRSTGGTGLGLALVKHTVINHGGNVSLWSRPGTGSTFSLEFPVHRQDAPCVPDTVPDQDVLTAAEFAGADDAKMNKRGSHGAPHPNTGNGT</sequence>
<evidence type="ECO:0000256" key="13">
    <source>
        <dbReference type="SAM" id="MobiDB-lite"/>
    </source>
</evidence>
<dbReference type="InterPro" id="IPR004358">
    <property type="entry name" value="Sig_transdc_His_kin-like_C"/>
</dbReference>
<organism evidence="16 17">
    <name type="scientific">Corynebacterium terpenotabidum Y-11</name>
    <dbReference type="NCBI Taxonomy" id="1200352"/>
    <lineage>
        <taxon>Bacteria</taxon>
        <taxon>Bacillati</taxon>
        <taxon>Actinomycetota</taxon>
        <taxon>Actinomycetes</taxon>
        <taxon>Mycobacteriales</taxon>
        <taxon>Corynebacteriaceae</taxon>
        <taxon>Corynebacterium</taxon>
    </lineage>
</organism>
<dbReference type="InterPro" id="IPR003661">
    <property type="entry name" value="HisK_dim/P_dom"/>
</dbReference>
<keyword evidence="14" id="KW-0812">Transmembrane</keyword>
<dbReference type="InterPro" id="IPR036890">
    <property type="entry name" value="HATPase_C_sf"/>
</dbReference>
<evidence type="ECO:0000256" key="3">
    <source>
        <dbReference type="ARBA" id="ARBA00012438"/>
    </source>
</evidence>
<proteinExistence type="predicted"/>
<dbReference type="KEGG" id="cter:A606_10180"/>
<dbReference type="SMART" id="SM00387">
    <property type="entry name" value="HATPase_c"/>
    <property type="match status" value="1"/>
</dbReference>
<evidence type="ECO:0000256" key="14">
    <source>
        <dbReference type="SAM" id="Phobius"/>
    </source>
</evidence>
<evidence type="ECO:0000256" key="11">
    <source>
        <dbReference type="ARBA" id="ARBA00023136"/>
    </source>
</evidence>
<dbReference type="eggNOG" id="COG5002">
    <property type="taxonomic scope" value="Bacteria"/>
</dbReference>
<evidence type="ECO:0000256" key="7">
    <source>
        <dbReference type="ARBA" id="ARBA00022741"/>
    </source>
</evidence>
<keyword evidence="8 16" id="KW-0418">Kinase</keyword>
<evidence type="ECO:0000259" key="15">
    <source>
        <dbReference type="PROSITE" id="PS50109"/>
    </source>
</evidence>
<dbReference type="GO" id="GO:0016036">
    <property type="term" value="P:cellular response to phosphate starvation"/>
    <property type="evidence" value="ECO:0007669"/>
    <property type="project" value="TreeGrafter"/>
</dbReference>
<keyword evidence="7" id="KW-0547">Nucleotide-binding</keyword>
<dbReference type="InterPro" id="IPR005467">
    <property type="entry name" value="His_kinase_dom"/>
</dbReference>
<dbReference type="PANTHER" id="PTHR45453">
    <property type="entry name" value="PHOSPHATE REGULON SENSOR PROTEIN PHOR"/>
    <property type="match status" value="1"/>
</dbReference>
<dbReference type="InterPro" id="IPR036097">
    <property type="entry name" value="HisK_dim/P_sf"/>
</dbReference>
<dbReference type="Pfam" id="PF00512">
    <property type="entry name" value="HisKA"/>
    <property type="match status" value="1"/>
</dbReference>
<evidence type="ECO:0000256" key="2">
    <source>
        <dbReference type="ARBA" id="ARBA00004236"/>
    </source>
</evidence>
<dbReference type="EC" id="2.7.13.3" evidence="3"/>
<gene>
    <name evidence="16" type="ORF">A606_10180</name>
</gene>
<evidence type="ECO:0000256" key="6">
    <source>
        <dbReference type="ARBA" id="ARBA00022679"/>
    </source>
</evidence>
<dbReference type="GO" id="GO:0005886">
    <property type="term" value="C:plasma membrane"/>
    <property type="evidence" value="ECO:0007669"/>
    <property type="project" value="UniProtKB-SubCell"/>
</dbReference>
<dbReference type="GO" id="GO:0005524">
    <property type="term" value="F:ATP binding"/>
    <property type="evidence" value="ECO:0007669"/>
    <property type="project" value="UniProtKB-KW"/>
</dbReference>
<evidence type="ECO:0000256" key="4">
    <source>
        <dbReference type="ARBA" id="ARBA00022475"/>
    </source>
</evidence>
<evidence type="ECO:0000256" key="8">
    <source>
        <dbReference type="ARBA" id="ARBA00022777"/>
    </source>
</evidence>
<dbReference type="GO" id="GO:0004721">
    <property type="term" value="F:phosphoprotein phosphatase activity"/>
    <property type="evidence" value="ECO:0007669"/>
    <property type="project" value="TreeGrafter"/>
</dbReference>
<dbReference type="SUPFAM" id="SSF47384">
    <property type="entry name" value="Homodimeric domain of signal transducing histidine kinase"/>
    <property type="match status" value="1"/>
</dbReference>
<keyword evidence="11 14" id="KW-0472">Membrane</keyword>
<keyword evidence="17" id="KW-1185">Reference proteome</keyword>
<dbReference type="PANTHER" id="PTHR45453:SF1">
    <property type="entry name" value="PHOSPHATE REGULON SENSOR PROTEIN PHOR"/>
    <property type="match status" value="1"/>
</dbReference>
<evidence type="ECO:0000313" key="17">
    <source>
        <dbReference type="Proteomes" id="UP000014809"/>
    </source>
</evidence>